<keyword evidence="1" id="KW-0472">Membrane</keyword>
<dbReference type="AlphaFoldDB" id="A0A5Q2TJ95"/>
<evidence type="ECO:0000313" key="3">
    <source>
        <dbReference type="Proteomes" id="UP000339690"/>
    </source>
</evidence>
<dbReference type="Pfam" id="PF04070">
    <property type="entry name" value="DUF378"/>
    <property type="match status" value="1"/>
</dbReference>
<dbReference type="PANTHER" id="PTHR37304">
    <property type="entry name" value="MEMBRANE PROTEIN-RELATED"/>
    <property type="match status" value="1"/>
</dbReference>
<name>A0A5Q2TJ95_9BACI</name>
<gene>
    <name evidence="2" type="ORF">GI584_09305</name>
</gene>
<dbReference type="PANTHER" id="PTHR37304:SF1">
    <property type="entry name" value="MEMBRANE PROTEIN"/>
    <property type="match status" value="1"/>
</dbReference>
<feature type="transmembrane region" description="Helical" evidence="1">
    <location>
        <begin position="7"/>
        <end position="25"/>
    </location>
</feature>
<feature type="transmembrane region" description="Helical" evidence="1">
    <location>
        <begin position="45"/>
        <end position="65"/>
    </location>
</feature>
<protein>
    <submittedName>
        <fullName evidence="2">DUF378 domain-containing protein</fullName>
    </submittedName>
</protein>
<dbReference type="KEGG" id="grc:GI584_09305"/>
<dbReference type="EMBL" id="CP045915">
    <property type="protein sequence ID" value="QGH34207.1"/>
    <property type="molecule type" value="Genomic_DNA"/>
</dbReference>
<dbReference type="InterPro" id="IPR007211">
    <property type="entry name" value="DUF378"/>
</dbReference>
<keyword evidence="1" id="KW-1133">Transmembrane helix</keyword>
<organism evidence="2 3">
    <name type="scientific">Gracilibacillus salitolerans</name>
    <dbReference type="NCBI Taxonomy" id="2663022"/>
    <lineage>
        <taxon>Bacteria</taxon>
        <taxon>Bacillati</taxon>
        <taxon>Bacillota</taxon>
        <taxon>Bacilli</taxon>
        <taxon>Bacillales</taxon>
        <taxon>Bacillaceae</taxon>
        <taxon>Gracilibacillus</taxon>
    </lineage>
</organism>
<sequence length="99" mass="10966">MNTIQRIALALVIIGAINWGLIGLFQFDLVASIFGGQDAPLSRVIYTLVGIGALCCLPLLFTPLADEDNRGAERERNLAYSTEFAEENNPYEFDNDKEK</sequence>
<keyword evidence="1" id="KW-0812">Transmembrane</keyword>
<keyword evidence="3" id="KW-1185">Reference proteome</keyword>
<evidence type="ECO:0000256" key="1">
    <source>
        <dbReference type="SAM" id="Phobius"/>
    </source>
</evidence>
<evidence type="ECO:0000313" key="2">
    <source>
        <dbReference type="EMBL" id="QGH34207.1"/>
    </source>
</evidence>
<accession>A0A5Q2TJ95</accession>
<dbReference type="RefSeq" id="WP_153791065.1">
    <property type="nucleotide sequence ID" value="NZ_CP045915.1"/>
</dbReference>
<proteinExistence type="predicted"/>
<dbReference type="Proteomes" id="UP000339690">
    <property type="component" value="Chromosome"/>
</dbReference>
<reference evidence="2 3" key="1">
    <citation type="submission" date="2019-11" db="EMBL/GenBank/DDBJ databases">
        <title>Gracilibacillus salitolerans sp. nov., a moderate halophile isolated from a saline soil in northwest China.</title>
        <authorList>
            <person name="Gan L."/>
        </authorList>
    </citation>
    <scope>NUCLEOTIDE SEQUENCE [LARGE SCALE GENOMIC DNA]</scope>
    <source>
        <strain evidence="2 3">SCU50</strain>
    </source>
</reference>